<name>A0A5J9SLD3_9POAL</name>
<gene>
    <name evidence="2" type="ORF">EJB05_54832</name>
</gene>
<feature type="domain" description="PPC" evidence="1">
    <location>
        <begin position="1"/>
        <end position="155"/>
    </location>
</feature>
<feature type="non-terminal residue" evidence="2">
    <location>
        <position position="1"/>
    </location>
</feature>
<dbReference type="Gramene" id="TVT99776">
    <property type="protein sequence ID" value="TVT99776"/>
    <property type="gene ID" value="EJB05_54832"/>
</dbReference>
<dbReference type="PANTHER" id="PTHR31100">
    <property type="entry name" value="AT-HOOK MOTIF NUCLEAR-LOCALIZED PROTEIN 15"/>
    <property type="match status" value="1"/>
</dbReference>
<dbReference type="AlphaFoldDB" id="A0A5J9SLD3"/>
<dbReference type="PANTHER" id="PTHR31100:SF49">
    <property type="entry name" value="PROTEIN, PUTATIVE, EXPRESSED-RELATED"/>
    <property type="match status" value="1"/>
</dbReference>
<accession>A0A5J9SLD3</accession>
<dbReference type="GO" id="GO:0005634">
    <property type="term" value="C:nucleus"/>
    <property type="evidence" value="ECO:0007669"/>
    <property type="project" value="TreeGrafter"/>
</dbReference>
<dbReference type="InterPro" id="IPR005175">
    <property type="entry name" value="PPC_dom"/>
</dbReference>
<reference evidence="2 3" key="1">
    <citation type="journal article" date="2019" name="Sci. Rep.">
        <title>A high-quality genome of Eragrostis curvula grass provides insights into Poaceae evolution and supports new strategies to enhance forage quality.</title>
        <authorList>
            <person name="Carballo J."/>
            <person name="Santos B.A.C.M."/>
            <person name="Zappacosta D."/>
            <person name="Garbus I."/>
            <person name="Selva J.P."/>
            <person name="Gallo C.A."/>
            <person name="Diaz A."/>
            <person name="Albertini E."/>
            <person name="Caccamo M."/>
            <person name="Echenique V."/>
        </authorList>
    </citation>
    <scope>NUCLEOTIDE SEQUENCE [LARGE SCALE GENOMIC DNA]</scope>
    <source>
        <strain evidence="3">cv. Victoria</strain>
        <tissue evidence="2">Leaf</tissue>
    </source>
</reference>
<dbReference type="Proteomes" id="UP000324897">
    <property type="component" value="Unassembled WGS sequence"/>
</dbReference>
<dbReference type="SUPFAM" id="SSF117856">
    <property type="entry name" value="AF0104/ALDC/Ptd012-like"/>
    <property type="match status" value="1"/>
</dbReference>
<proteinExistence type="predicted"/>
<keyword evidence="3" id="KW-1185">Reference proteome</keyword>
<sequence length="192" mass="19972">MRSHVLEIASGADIVDAIAGFSRRRQRGVSVLSGSGAVTNVTLRQPAGGGGAAAVALRGRFELLSLSGAFLPAPAPPRRLPQRHVGDGAAAAEHGHAALAAAREPRDGVDDVGAAGDLQHVGAHRVGALPRHHHRRLRLVLRPRRPPARPALRPRAGGRRRRVVLVVVAAGRARARRADVGAVAVAVVLLLV</sequence>
<dbReference type="GO" id="GO:0003700">
    <property type="term" value="F:DNA-binding transcription factor activity"/>
    <property type="evidence" value="ECO:0007669"/>
    <property type="project" value="TreeGrafter"/>
</dbReference>
<comment type="caution">
    <text evidence="2">The sequence shown here is derived from an EMBL/GenBank/DDBJ whole genome shotgun (WGS) entry which is preliminary data.</text>
</comment>
<dbReference type="Gene3D" id="3.30.1330.80">
    <property type="entry name" value="Hypothetical protein, similar to alpha- acetolactate decarboxylase, domain 2"/>
    <property type="match status" value="1"/>
</dbReference>
<feature type="non-terminal residue" evidence="2">
    <location>
        <position position="192"/>
    </location>
</feature>
<dbReference type="EMBL" id="RWGY01000678">
    <property type="protein sequence ID" value="TVT99776.1"/>
    <property type="molecule type" value="Genomic_DNA"/>
</dbReference>
<dbReference type="CDD" id="cd11378">
    <property type="entry name" value="DUF296"/>
    <property type="match status" value="1"/>
</dbReference>
<evidence type="ECO:0000313" key="2">
    <source>
        <dbReference type="EMBL" id="TVT99776.1"/>
    </source>
</evidence>
<evidence type="ECO:0000313" key="3">
    <source>
        <dbReference type="Proteomes" id="UP000324897"/>
    </source>
</evidence>
<organism evidence="2 3">
    <name type="scientific">Eragrostis curvula</name>
    <name type="common">weeping love grass</name>
    <dbReference type="NCBI Taxonomy" id="38414"/>
    <lineage>
        <taxon>Eukaryota</taxon>
        <taxon>Viridiplantae</taxon>
        <taxon>Streptophyta</taxon>
        <taxon>Embryophyta</taxon>
        <taxon>Tracheophyta</taxon>
        <taxon>Spermatophyta</taxon>
        <taxon>Magnoliopsida</taxon>
        <taxon>Liliopsida</taxon>
        <taxon>Poales</taxon>
        <taxon>Poaceae</taxon>
        <taxon>PACMAD clade</taxon>
        <taxon>Chloridoideae</taxon>
        <taxon>Eragrostideae</taxon>
        <taxon>Eragrostidinae</taxon>
        <taxon>Eragrostis</taxon>
    </lineage>
</organism>
<evidence type="ECO:0000259" key="1">
    <source>
        <dbReference type="PROSITE" id="PS51742"/>
    </source>
</evidence>
<protein>
    <recommendedName>
        <fullName evidence="1">PPC domain-containing protein</fullName>
    </recommendedName>
</protein>
<dbReference type="InterPro" id="IPR014476">
    <property type="entry name" value="AHL15-29"/>
</dbReference>
<dbReference type="GO" id="GO:0003680">
    <property type="term" value="F:minor groove of adenine-thymine-rich DNA binding"/>
    <property type="evidence" value="ECO:0007669"/>
    <property type="project" value="InterPro"/>
</dbReference>
<dbReference type="Pfam" id="PF03479">
    <property type="entry name" value="PCC"/>
    <property type="match status" value="1"/>
</dbReference>
<dbReference type="PROSITE" id="PS51742">
    <property type="entry name" value="PPC"/>
    <property type="match status" value="1"/>
</dbReference>